<dbReference type="STRING" id="926562.Oweho_3205"/>
<evidence type="ECO:0000313" key="1">
    <source>
        <dbReference type="EMBL" id="AEV34156.1"/>
    </source>
</evidence>
<dbReference type="OrthoDB" id="1272955at2"/>
<reference evidence="1 2" key="1">
    <citation type="journal article" date="2012" name="Stand. Genomic Sci.">
        <title>Genome sequence of the orange-pigmented seawater bacterium Owenweeksia hongkongensis type strain (UST20020801(T)).</title>
        <authorList>
            <person name="Riedel T."/>
            <person name="Held B."/>
            <person name="Nolan M."/>
            <person name="Lucas S."/>
            <person name="Lapidus A."/>
            <person name="Tice H."/>
            <person name="Del Rio T.G."/>
            <person name="Cheng J.F."/>
            <person name="Han C."/>
            <person name="Tapia R."/>
            <person name="Goodwin L.A."/>
            <person name="Pitluck S."/>
            <person name="Liolios K."/>
            <person name="Mavromatis K."/>
            <person name="Pagani I."/>
            <person name="Ivanova N."/>
            <person name="Mikhailova N."/>
            <person name="Pati A."/>
            <person name="Chen A."/>
            <person name="Palaniappan K."/>
            <person name="Rohde M."/>
            <person name="Tindall B.J."/>
            <person name="Detter J.C."/>
            <person name="Goker M."/>
            <person name="Woyke T."/>
            <person name="Bristow J."/>
            <person name="Eisen J.A."/>
            <person name="Markowitz V."/>
            <person name="Hugenholtz P."/>
            <person name="Klenk H.P."/>
            <person name="Kyrpides N.C."/>
        </authorList>
    </citation>
    <scope>NUCLEOTIDE SEQUENCE</scope>
    <source>
        <strain evidence="2">DSM 17368 / JCM 12287 / NRRL B-23963</strain>
    </source>
</reference>
<dbReference type="Proteomes" id="UP000005631">
    <property type="component" value="Chromosome"/>
</dbReference>
<dbReference type="PATRIC" id="fig|926562.3.peg.3226"/>
<dbReference type="KEGG" id="oho:Oweho_3205"/>
<organism evidence="1 2">
    <name type="scientific">Owenweeksia hongkongensis (strain DSM 17368 / CIP 108786 / JCM 12287 / NRRL B-23963 / UST20020801)</name>
    <dbReference type="NCBI Taxonomy" id="926562"/>
    <lineage>
        <taxon>Bacteria</taxon>
        <taxon>Pseudomonadati</taxon>
        <taxon>Bacteroidota</taxon>
        <taxon>Flavobacteriia</taxon>
        <taxon>Flavobacteriales</taxon>
        <taxon>Owenweeksiaceae</taxon>
        <taxon>Owenweeksia</taxon>
    </lineage>
</organism>
<proteinExistence type="predicted"/>
<keyword evidence="2" id="KW-1185">Reference proteome</keyword>
<protein>
    <submittedName>
        <fullName evidence="1">Uncharacterized protein</fullName>
    </submittedName>
</protein>
<name>G8R3R9_OWEHD</name>
<accession>G8R3R9</accession>
<dbReference type="eggNOG" id="ENOG503314N">
    <property type="taxonomic scope" value="Bacteria"/>
</dbReference>
<gene>
    <name evidence="1" type="ordered locus">Oweho_3205</name>
</gene>
<dbReference type="EMBL" id="CP003156">
    <property type="protein sequence ID" value="AEV34156.1"/>
    <property type="molecule type" value="Genomic_DNA"/>
</dbReference>
<dbReference type="AlphaFoldDB" id="G8R3R9"/>
<dbReference type="HOGENOM" id="CLU_173177_0_0_10"/>
<evidence type="ECO:0000313" key="2">
    <source>
        <dbReference type="Proteomes" id="UP000005631"/>
    </source>
</evidence>
<dbReference type="RefSeq" id="WP_014203503.1">
    <property type="nucleotide sequence ID" value="NC_016599.1"/>
</dbReference>
<sequence length="104" mass="11595">MDDLPEIELTDEQTIEQLAGAGYGPREIAIFLNTDVRAFKKQWDDPDSTIRYHYDRGILLVEGKIAMGIAGLAIGDPAAAKQHMQIVAAREFQINRNKLLNGEL</sequence>